<gene>
    <name evidence="2" type="ORF">GEOBRER4_n1400</name>
</gene>
<proteinExistence type="predicted"/>
<protein>
    <submittedName>
        <fullName evidence="2">Uncharacterized protein</fullName>
    </submittedName>
</protein>
<name>A0A7R7J045_9BACT</name>
<reference evidence="2 3" key="1">
    <citation type="submission" date="2020-06" db="EMBL/GenBank/DDBJ databases">
        <title>Interaction of electrochemicaly active bacteria, Geobacter bremensis R4 on different carbon anode.</title>
        <authorList>
            <person name="Meng L."/>
            <person name="Yoshida N."/>
        </authorList>
    </citation>
    <scope>NUCLEOTIDE SEQUENCE [LARGE SCALE GENOMIC DNA]</scope>
    <source>
        <strain evidence="2 3">R4</strain>
    </source>
</reference>
<evidence type="ECO:0000256" key="1">
    <source>
        <dbReference type="SAM" id="SignalP"/>
    </source>
</evidence>
<dbReference type="AlphaFoldDB" id="A0A7R7J045"/>
<feature type="signal peptide" evidence="1">
    <location>
        <begin position="1"/>
        <end position="21"/>
    </location>
</feature>
<sequence>MKRLLVVAMAVGLFGAMPAFAVDHSSMKMDTKEGVRDVLFRLNQFKIRSTG</sequence>
<evidence type="ECO:0000313" key="3">
    <source>
        <dbReference type="Proteomes" id="UP000515472"/>
    </source>
</evidence>
<feature type="chain" id="PRO_5030505170" evidence="1">
    <location>
        <begin position="22"/>
        <end position="51"/>
    </location>
</feature>
<dbReference type="EMBL" id="AP023213">
    <property type="protein sequence ID" value="BCO11295.1"/>
    <property type="molecule type" value="Genomic_DNA"/>
</dbReference>
<organism evidence="2 3">
    <name type="scientific">Citrifermentans bremense</name>
    <dbReference type="NCBI Taxonomy" id="60035"/>
    <lineage>
        <taxon>Bacteria</taxon>
        <taxon>Pseudomonadati</taxon>
        <taxon>Thermodesulfobacteriota</taxon>
        <taxon>Desulfuromonadia</taxon>
        <taxon>Geobacterales</taxon>
        <taxon>Geobacteraceae</taxon>
        <taxon>Citrifermentans</taxon>
    </lineage>
</organism>
<dbReference type="Proteomes" id="UP000515472">
    <property type="component" value="Chromosome"/>
</dbReference>
<keyword evidence="1" id="KW-0732">Signal</keyword>
<keyword evidence="3" id="KW-1185">Reference proteome</keyword>
<accession>A0A7R7J045</accession>
<evidence type="ECO:0000313" key="2">
    <source>
        <dbReference type="EMBL" id="BCO11295.1"/>
    </source>
</evidence>